<dbReference type="GO" id="GO:0016787">
    <property type="term" value="F:hydrolase activity"/>
    <property type="evidence" value="ECO:0007669"/>
    <property type="project" value="UniProtKB-KW"/>
</dbReference>
<dbReference type="GO" id="GO:0005524">
    <property type="term" value="F:ATP binding"/>
    <property type="evidence" value="ECO:0007669"/>
    <property type="project" value="UniProtKB-KW"/>
</dbReference>
<dbReference type="SUPFAM" id="SSF52540">
    <property type="entry name" value="P-loop containing nucleoside triphosphate hydrolases"/>
    <property type="match status" value="1"/>
</dbReference>
<comment type="caution">
    <text evidence="5">The sequence shown here is derived from an EMBL/GenBank/DDBJ whole genome shotgun (WGS) entry which is preliminary data.</text>
</comment>
<dbReference type="InterPro" id="IPR027417">
    <property type="entry name" value="P-loop_NTPase"/>
</dbReference>
<keyword evidence="3" id="KW-0067">ATP-binding</keyword>
<evidence type="ECO:0000256" key="2">
    <source>
        <dbReference type="ARBA" id="ARBA00022801"/>
    </source>
</evidence>
<dbReference type="InterPro" id="IPR006500">
    <property type="entry name" value="Helicase_put_C_phage/plasmid"/>
</dbReference>
<dbReference type="AlphaFoldDB" id="A0AAW3FDK8"/>
<evidence type="ECO:0000313" key="5">
    <source>
        <dbReference type="EMBL" id="KGF24828.1"/>
    </source>
</evidence>
<feature type="domain" description="SF3 helicase" evidence="4">
    <location>
        <begin position="182"/>
        <end position="357"/>
    </location>
</feature>
<keyword evidence="1" id="KW-0547">Nucleotide-binding</keyword>
<gene>
    <name evidence="5" type="ORF">HMPREF2132_11050</name>
</gene>
<dbReference type="PANTHER" id="PTHR35372">
    <property type="entry name" value="ATP BINDING PROTEIN-RELATED"/>
    <property type="match status" value="1"/>
</dbReference>
<dbReference type="InterPro" id="IPR014818">
    <property type="entry name" value="Phage/plasmid_primase_P4_C"/>
</dbReference>
<reference evidence="5 6" key="1">
    <citation type="submission" date="2014-07" db="EMBL/GenBank/DDBJ databases">
        <authorList>
            <person name="McCorrison J."/>
            <person name="Sanka R."/>
            <person name="Torralba M."/>
            <person name="Gillis M."/>
            <person name="Haft D.H."/>
            <person name="Methe B."/>
            <person name="Sutton G."/>
            <person name="Nelson K.E."/>
        </authorList>
    </citation>
    <scope>NUCLEOTIDE SEQUENCE [LARGE SCALE GENOMIC DNA]</scope>
    <source>
        <strain evidence="5 6">DNF00424</strain>
    </source>
</reference>
<name>A0AAW3FDK8_9BACT</name>
<organism evidence="5 6">
    <name type="scientific">Prevotella histicola JCM 15637 = DNF00424</name>
    <dbReference type="NCBI Taxonomy" id="1236504"/>
    <lineage>
        <taxon>Bacteria</taxon>
        <taxon>Pseudomonadati</taxon>
        <taxon>Bacteroidota</taxon>
        <taxon>Bacteroidia</taxon>
        <taxon>Bacteroidales</taxon>
        <taxon>Prevotellaceae</taxon>
        <taxon>Prevotella</taxon>
    </lineage>
</organism>
<evidence type="ECO:0000256" key="3">
    <source>
        <dbReference type="ARBA" id="ARBA00022840"/>
    </source>
</evidence>
<dbReference type="NCBIfam" id="TIGR01613">
    <property type="entry name" value="primase_Cterm"/>
    <property type="match status" value="1"/>
</dbReference>
<evidence type="ECO:0000313" key="6">
    <source>
        <dbReference type="Proteomes" id="UP000029533"/>
    </source>
</evidence>
<evidence type="ECO:0000259" key="4">
    <source>
        <dbReference type="PROSITE" id="PS51206"/>
    </source>
</evidence>
<dbReference type="RefSeq" id="WP_081934235.1">
    <property type="nucleotide sequence ID" value="NZ_JRNJ01000104.1"/>
</dbReference>
<dbReference type="SMART" id="SM00885">
    <property type="entry name" value="D5_N"/>
    <property type="match status" value="1"/>
</dbReference>
<dbReference type="PANTHER" id="PTHR35372:SF2">
    <property type="entry name" value="SF3 HELICASE DOMAIN-CONTAINING PROTEIN"/>
    <property type="match status" value="1"/>
</dbReference>
<dbReference type="Pfam" id="PF08706">
    <property type="entry name" value="D5_N"/>
    <property type="match status" value="1"/>
</dbReference>
<dbReference type="EMBL" id="JRNJ01000104">
    <property type="protein sequence ID" value="KGF24828.1"/>
    <property type="molecule type" value="Genomic_DNA"/>
</dbReference>
<dbReference type="Proteomes" id="UP000029533">
    <property type="component" value="Unassembled WGS sequence"/>
</dbReference>
<dbReference type="Gene3D" id="3.40.50.300">
    <property type="entry name" value="P-loop containing nucleotide triphosphate hydrolases"/>
    <property type="match status" value="1"/>
</dbReference>
<dbReference type="InterPro" id="IPR045455">
    <property type="entry name" value="NrS-1_pol-like_helicase"/>
</dbReference>
<keyword evidence="2" id="KW-0378">Hydrolase</keyword>
<dbReference type="PROSITE" id="PS51206">
    <property type="entry name" value="SF3_HELICASE_1"/>
    <property type="match status" value="1"/>
</dbReference>
<dbReference type="Pfam" id="PF19263">
    <property type="entry name" value="DUF5906"/>
    <property type="match status" value="1"/>
</dbReference>
<sequence>MTDGDKLDIIYASLLEQSRNPKYAFGSLRVNWGYTNSPSYNDNKSRFDQSMEMFARDCGLRYYNGNYYFYNGKIYDIVSTEVVEMAYETLLRDLCLAPMMHKPIIRREGFMRTVAFRNSFVPRLDLIGFENGVLDLSNPKNPSFVSFSPELPITYYRPYRYDENAKCDRWQFFLREVLPDKTSRTILQMFLGLGLTQRNVAFSESWRHNAGKVELCLLLIGGGANGKSVIFDVMRALFGDAKISKLDYSTLTAGGDEGLRGRLPIRGMTFNWSSDSNPRKFGGSKSEQNLFKQIVSGEPVPVRGIGRNIEMCDEVPYLIFNMNALPNIDDDSNGMVRRLQIIPFDITVPLSKRDPNLSAKIIQNELPGIFNWVMRGTKELFRRKFRFPDAEGSRMAMLKTLITRSPIIAWVKTYNIRCDKEAPNEVPVHILGNDLYAAFVRFCKDNDVDETLIPTSNRFGRDMRDKLNFFKKRTGSGVYYEVYGITLDRLKQPVFVTDIQEIEGEADDDNESFIKDND</sequence>
<evidence type="ECO:0000256" key="1">
    <source>
        <dbReference type="ARBA" id="ARBA00022741"/>
    </source>
</evidence>
<proteinExistence type="predicted"/>
<dbReference type="InterPro" id="IPR051620">
    <property type="entry name" value="ORF904-like_C"/>
</dbReference>
<accession>A0AAW3FDK8</accession>
<dbReference type="InterPro" id="IPR014015">
    <property type="entry name" value="Helicase_SF3_DNA-vir"/>
</dbReference>
<protein>
    <recommendedName>
        <fullName evidence="4">SF3 helicase domain-containing protein</fullName>
    </recommendedName>
</protein>